<protein>
    <submittedName>
        <fullName evidence="1">Uncharacterized protein</fullName>
    </submittedName>
</protein>
<name>A0ACB8FXK3_9SAUR</name>
<dbReference type="Proteomes" id="UP000827872">
    <property type="component" value="Linkage Group LG11"/>
</dbReference>
<gene>
    <name evidence="1" type="ORF">K3G42_021920</name>
</gene>
<reference evidence="1" key="1">
    <citation type="submission" date="2021-08" db="EMBL/GenBank/DDBJ databases">
        <title>The first chromosome-level gecko genome reveals the dynamic sex chromosomes of Neotropical dwarf geckos (Sphaerodactylidae: Sphaerodactylus).</title>
        <authorList>
            <person name="Pinto B.J."/>
            <person name="Keating S.E."/>
            <person name="Gamble T."/>
        </authorList>
    </citation>
    <scope>NUCLEOTIDE SEQUENCE</scope>
    <source>
        <strain evidence="1">TG3544</strain>
    </source>
</reference>
<evidence type="ECO:0000313" key="1">
    <source>
        <dbReference type="EMBL" id="KAH8011342.1"/>
    </source>
</evidence>
<sequence length="116" mass="13230">MFPSALGPSWLGYVALLEKVYQLSHAISQTKAAYLPLIRSCSSQPIQLWKAEVLLFLLAEKNRASKHSGMATLRCHSHLAKTTPAKPNVWFQPRLCSKRTQTGEEQIHFTHIIYRR</sequence>
<dbReference type="EMBL" id="CM037624">
    <property type="protein sequence ID" value="KAH8011342.1"/>
    <property type="molecule type" value="Genomic_DNA"/>
</dbReference>
<accession>A0ACB8FXK3</accession>
<organism evidence="1 2">
    <name type="scientific">Sphaerodactylus townsendi</name>
    <dbReference type="NCBI Taxonomy" id="933632"/>
    <lineage>
        <taxon>Eukaryota</taxon>
        <taxon>Metazoa</taxon>
        <taxon>Chordata</taxon>
        <taxon>Craniata</taxon>
        <taxon>Vertebrata</taxon>
        <taxon>Euteleostomi</taxon>
        <taxon>Lepidosauria</taxon>
        <taxon>Squamata</taxon>
        <taxon>Bifurcata</taxon>
        <taxon>Gekkota</taxon>
        <taxon>Sphaerodactylidae</taxon>
        <taxon>Sphaerodactylus</taxon>
    </lineage>
</organism>
<evidence type="ECO:0000313" key="2">
    <source>
        <dbReference type="Proteomes" id="UP000827872"/>
    </source>
</evidence>
<keyword evidence="2" id="KW-1185">Reference proteome</keyword>
<comment type="caution">
    <text evidence="1">The sequence shown here is derived from an EMBL/GenBank/DDBJ whole genome shotgun (WGS) entry which is preliminary data.</text>
</comment>
<proteinExistence type="predicted"/>